<proteinExistence type="inferred from homology"/>
<dbReference type="GO" id="GO:0006412">
    <property type="term" value="P:translation"/>
    <property type="evidence" value="ECO:0007669"/>
    <property type="project" value="UniProtKB-UniRule"/>
</dbReference>
<comment type="subunit">
    <text evidence="7">Part of the 50S ribosomal subunit; part of the 5S rRNA/L5/L18/L25 subcomplex. Contacts the 5S and 23S rRNAs.</text>
</comment>
<protein>
    <recommendedName>
        <fullName evidence="6 7">Large ribosomal subunit protein uL18</fullName>
    </recommendedName>
</protein>
<comment type="similarity">
    <text evidence="1 7">Belongs to the universal ribosomal protein uL18 family.</text>
</comment>
<dbReference type="PANTHER" id="PTHR12899">
    <property type="entry name" value="39S RIBOSOMAL PROTEIN L18, MITOCHONDRIAL"/>
    <property type="match status" value="1"/>
</dbReference>
<dbReference type="GO" id="GO:0022625">
    <property type="term" value="C:cytosolic large ribosomal subunit"/>
    <property type="evidence" value="ECO:0007669"/>
    <property type="project" value="TreeGrafter"/>
</dbReference>
<dbReference type="InterPro" id="IPR057268">
    <property type="entry name" value="Ribosomal_L18"/>
</dbReference>
<keyword evidence="2 7" id="KW-0699">rRNA-binding</keyword>
<keyword evidence="4 7" id="KW-0689">Ribosomal protein</keyword>
<evidence type="ECO:0000256" key="4">
    <source>
        <dbReference type="ARBA" id="ARBA00022980"/>
    </source>
</evidence>
<keyword evidence="5 7" id="KW-0687">Ribonucleoprotein</keyword>
<dbReference type="AlphaFoldDB" id="A0A2A4X8E8"/>
<dbReference type="CDD" id="cd00432">
    <property type="entry name" value="Ribosomal_L18_L5e"/>
    <property type="match status" value="1"/>
</dbReference>
<dbReference type="Pfam" id="PF00861">
    <property type="entry name" value="Ribosomal_L18p"/>
    <property type="match status" value="1"/>
</dbReference>
<comment type="function">
    <text evidence="7">This is one of the proteins that bind and probably mediate the attachment of the 5S RNA into the large ribosomal subunit, where it forms part of the central protuberance.</text>
</comment>
<dbReference type="NCBIfam" id="TIGR00060">
    <property type="entry name" value="L18_bact"/>
    <property type="match status" value="1"/>
</dbReference>
<evidence type="ECO:0000313" key="8">
    <source>
        <dbReference type="EMBL" id="PCI78399.1"/>
    </source>
</evidence>
<dbReference type="HAMAP" id="MF_01337_B">
    <property type="entry name" value="Ribosomal_uL18_B"/>
    <property type="match status" value="1"/>
</dbReference>
<evidence type="ECO:0000256" key="3">
    <source>
        <dbReference type="ARBA" id="ARBA00022884"/>
    </source>
</evidence>
<evidence type="ECO:0000256" key="5">
    <source>
        <dbReference type="ARBA" id="ARBA00023274"/>
    </source>
</evidence>
<dbReference type="InterPro" id="IPR004389">
    <property type="entry name" value="Ribosomal_uL18_bac-type"/>
</dbReference>
<sequence length="122" mass="13395">MKSKSKVKINKIRIKRTFRVRKHLKACASFKHRLCVTRSLKHISAQVINDKTGETVAAISTMSKKAGDLSRSKEGAAFVGKEIAVLAKEKGVEEVVFDRGANKYHGLVAALADAARENGLKF</sequence>
<reference evidence="9" key="1">
    <citation type="submission" date="2017-08" db="EMBL/GenBank/DDBJ databases">
        <title>A dynamic microbial community with high functional redundancy inhabits the cold, oxic subseafloor aquifer.</title>
        <authorList>
            <person name="Tully B.J."/>
            <person name="Wheat C.G."/>
            <person name="Glazer B.T."/>
            <person name="Huber J.A."/>
        </authorList>
    </citation>
    <scope>NUCLEOTIDE SEQUENCE [LARGE SCALE GENOMIC DNA]</scope>
</reference>
<evidence type="ECO:0000313" key="9">
    <source>
        <dbReference type="Proteomes" id="UP000218775"/>
    </source>
</evidence>
<dbReference type="Proteomes" id="UP000218775">
    <property type="component" value="Unassembled WGS sequence"/>
</dbReference>
<evidence type="ECO:0000256" key="2">
    <source>
        <dbReference type="ARBA" id="ARBA00022730"/>
    </source>
</evidence>
<dbReference type="InterPro" id="IPR005484">
    <property type="entry name" value="Ribosomal_uL18_bac/plant/anim"/>
</dbReference>
<dbReference type="GO" id="GO:0008097">
    <property type="term" value="F:5S rRNA binding"/>
    <property type="evidence" value="ECO:0007669"/>
    <property type="project" value="TreeGrafter"/>
</dbReference>
<evidence type="ECO:0000256" key="6">
    <source>
        <dbReference type="ARBA" id="ARBA00035197"/>
    </source>
</evidence>
<dbReference type="PANTHER" id="PTHR12899:SF3">
    <property type="entry name" value="LARGE RIBOSOMAL SUBUNIT PROTEIN UL18M"/>
    <property type="match status" value="1"/>
</dbReference>
<accession>A0A2A4X8E8</accession>
<name>A0A2A4X8E8_UNCAE</name>
<dbReference type="GO" id="GO:0003735">
    <property type="term" value="F:structural constituent of ribosome"/>
    <property type="evidence" value="ECO:0007669"/>
    <property type="project" value="InterPro"/>
</dbReference>
<dbReference type="SUPFAM" id="SSF53137">
    <property type="entry name" value="Translational machinery components"/>
    <property type="match status" value="1"/>
</dbReference>
<dbReference type="FunFam" id="3.30.420.100:FF:000001">
    <property type="entry name" value="50S ribosomal protein L18"/>
    <property type="match status" value="1"/>
</dbReference>
<evidence type="ECO:0000256" key="7">
    <source>
        <dbReference type="HAMAP-Rule" id="MF_01337"/>
    </source>
</evidence>
<gene>
    <name evidence="7" type="primary">rplR</name>
    <name evidence="8" type="ORF">COB21_00770</name>
</gene>
<comment type="caution">
    <text evidence="8">The sequence shown here is derived from an EMBL/GenBank/DDBJ whole genome shotgun (WGS) entry which is preliminary data.</text>
</comment>
<keyword evidence="3 7" id="KW-0694">RNA-binding</keyword>
<dbReference type="EMBL" id="NVUK01000006">
    <property type="protein sequence ID" value="PCI78399.1"/>
    <property type="molecule type" value="Genomic_DNA"/>
</dbReference>
<dbReference type="Gene3D" id="3.30.420.100">
    <property type="match status" value="1"/>
</dbReference>
<evidence type="ECO:0000256" key="1">
    <source>
        <dbReference type="ARBA" id="ARBA00007116"/>
    </source>
</evidence>
<organism evidence="8 9">
    <name type="scientific">Aerophobetes bacterium</name>
    <dbReference type="NCBI Taxonomy" id="2030807"/>
    <lineage>
        <taxon>Bacteria</taxon>
        <taxon>Candidatus Aerophobota</taxon>
    </lineage>
</organism>